<evidence type="ECO:0000256" key="8">
    <source>
        <dbReference type="ARBA" id="ARBA00023012"/>
    </source>
</evidence>
<name>A0A4V3F525_9GAMM</name>
<dbReference type="PROSITE" id="PS50113">
    <property type="entry name" value="PAC"/>
    <property type="match status" value="1"/>
</dbReference>
<dbReference type="GO" id="GO:0006355">
    <property type="term" value="P:regulation of DNA-templated transcription"/>
    <property type="evidence" value="ECO:0007669"/>
    <property type="project" value="InterPro"/>
</dbReference>
<evidence type="ECO:0000256" key="1">
    <source>
        <dbReference type="ARBA" id="ARBA00000085"/>
    </source>
</evidence>
<dbReference type="InterPro" id="IPR000014">
    <property type="entry name" value="PAS"/>
</dbReference>
<accession>A0A4V3F525</accession>
<evidence type="ECO:0000256" key="4">
    <source>
        <dbReference type="ARBA" id="ARBA00022679"/>
    </source>
</evidence>
<dbReference type="SUPFAM" id="SSF55874">
    <property type="entry name" value="ATPase domain of HSP90 chaperone/DNA topoisomerase II/histidine kinase"/>
    <property type="match status" value="1"/>
</dbReference>
<dbReference type="Gene3D" id="1.10.287.130">
    <property type="match status" value="1"/>
</dbReference>
<comment type="catalytic activity">
    <reaction evidence="1">
        <text>ATP + protein L-histidine = ADP + protein N-phospho-L-histidine.</text>
        <dbReference type="EC" id="2.7.13.3"/>
    </reaction>
</comment>
<dbReference type="SMART" id="SM00387">
    <property type="entry name" value="HATPase_c"/>
    <property type="match status" value="1"/>
</dbReference>
<feature type="coiled-coil region" evidence="9">
    <location>
        <begin position="130"/>
        <end position="192"/>
    </location>
</feature>
<dbReference type="InterPro" id="IPR004358">
    <property type="entry name" value="Sig_transdc_His_kin-like_C"/>
</dbReference>
<feature type="domain" description="Histidine kinase" evidence="10">
    <location>
        <begin position="333"/>
        <end position="548"/>
    </location>
</feature>
<evidence type="ECO:0000259" key="11">
    <source>
        <dbReference type="PROSITE" id="PS50112"/>
    </source>
</evidence>
<dbReference type="GO" id="GO:0005524">
    <property type="term" value="F:ATP binding"/>
    <property type="evidence" value="ECO:0007669"/>
    <property type="project" value="UniProtKB-KW"/>
</dbReference>
<dbReference type="Gene3D" id="3.30.565.10">
    <property type="entry name" value="Histidine kinase-like ATPase, C-terminal domain"/>
    <property type="match status" value="1"/>
</dbReference>
<dbReference type="InterPro" id="IPR003594">
    <property type="entry name" value="HATPase_dom"/>
</dbReference>
<organism evidence="13 14">
    <name type="scientific">Panacagrimonas perspica</name>
    <dbReference type="NCBI Taxonomy" id="381431"/>
    <lineage>
        <taxon>Bacteria</taxon>
        <taxon>Pseudomonadati</taxon>
        <taxon>Pseudomonadota</taxon>
        <taxon>Gammaproteobacteria</taxon>
        <taxon>Nevskiales</taxon>
        <taxon>Nevskiaceae</taxon>
        <taxon>Panacagrimonas</taxon>
    </lineage>
</organism>
<keyword evidence="3" id="KW-0597">Phosphoprotein</keyword>
<dbReference type="PANTHER" id="PTHR43065">
    <property type="entry name" value="SENSOR HISTIDINE KINASE"/>
    <property type="match status" value="1"/>
</dbReference>
<sequence>MTSSRDLGPSTARALRGALAELQVIFDNAFVGVCYTRERVIVRCNKRFEEMFGYEPGALTGRDIVMLYPSREEYDRIGRAGYGYLETHDTYSDERMMRSRDGDVFWCQVSGRPLDHDHPTRDGIWIFQDISERKRAEEALQRANERLESRVQERTADLRRAYDALREEMGIRRQTEEELRASQEKYRALFESFPIGISITDEQGKVIEINRKLSRISSLSTVARFTSELELSSMNAALVHPDGTPMRHDALPSTRAIREQRVISDVELGVRYGNGRLRWFQVTAAPIPVKGYGAMVAYTEITERKRFEERDRTQQAELARVSRLNTMGEMAAALAHELGQPLAATLNYLHGCQLRLVGGDYDRELFDSAISQAIYHAEQAGSIVRHVRQFVRKHEPESILVPINSLIEQMLSFLDFERRQSRTAINLDLAPDVPSVWVDPLEIKQVMVNLIKNAFEAMSDLPPESRVIDISTSRQGDMVEVEASDRGPGVSKTKLTQIFNPFFTTKRNGMGLGLAVCRSIVESHGGRLTVSRNVHGGAAFSFTLPIREKSPPRTLNDPG</sequence>
<dbReference type="SUPFAM" id="SSF55785">
    <property type="entry name" value="PYP-like sensor domain (PAS domain)"/>
    <property type="match status" value="2"/>
</dbReference>
<dbReference type="AlphaFoldDB" id="A0A4V3F525"/>
<keyword evidence="6 13" id="KW-0418">Kinase</keyword>
<dbReference type="SUPFAM" id="SSF47384">
    <property type="entry name" value="Homodimeric domain of signal transducing histidine kinase"/>
    <property type="match status" value="1"/>
</dbReference>
<dbReference type="PRINTS" id="PR00344">
    <property type="entry name" value="BCTRLSENSOR"/>
</dbReference>
<dbReference type="SMART" id="SM00086">
    <property type="entry name" value="PAC"/>
    <property type="match status" value="2"/>
</dbReference>
<dbReference type="InterPro" id="IPR036890">
    <property type="entry name" value="HATPase_C_sf"/>
</dbReference>
<dbReference type="InterPro" id="IPR005467">
    <property type="entry name" value="His_kinase_dom"/>
</dbReference>
<keyword evidence="7" id="KW-0067">ATP-binding</keyword>
<dbReference type="InterPro" id="IPR035965">
    <property type="entry name" value="PAS-like_dom_sf"/>
</dbReference>
<evidence type="ECO:0000256" key="3">
    <source>
        <dbReference type="ARBA" id="ARBA00022553"/>
    </source>
</evidence>
<dbReference type="EC" id="2.7.13.3" evidence="2"/>
<dbReference type="Pfam" id="PF00989">
    <property type="entry name" value="PAS"/>
    <property type="match status" value="1"/>
</dbReference>
<dbReference type="InterPro" id="IPR003661">
    <property type="entry name" value="HisK_dim/P_dom"/>
</dbReference>
<dbReference type="PANTHER" id="PTHR43065:SF10">
    <property type="entry name" value="PEROXIDE STRESS-ACTIVATED HISTIDINE KINASE MAK3"/>
    <property type="match status" value="1"/>
</dbReference>
<protein>
    <recommendedName>
        <fullName evidence="2">histidine kinase</fullName>
        <ecNumber evidence="2">2.7.13.3</ecNumber>
    </recommendedName>
</protein>
<dbReference type="InterPro" id="IPR000700">
    <property type="entry name" value="PAS-assoc_C"/>
</dbReference>
<dbReference type="Pfam" id="PF13426">
    <property type="entry name" value="PAS_9"/>
    <property type="match status" value="1"/>
</dbReference>
<proteinExistence type="predicted"/>
<comment type="caution">
    <text evidence="13">The sequence shown here is derived from an EMBL/GenBank/DDBJ whole genome shotgun (WGS) entry which is preliminary data.</text>
</comment>
<dbReference type="CDD" id="cd00130">
    <property type="entry name" value="PAS"/>
    <property type="match status" value="1"/>
</dbReference>
<feature type="domain" description="PAC" evidence="12">
    <location>
        <begin position="90"/>
        <end position="142"/>
    </location>
</feature>
<evidence type="ECO:0000259" key="10">
    <source>
        <dbReference type="PROSITE" id="PS50109"/>
    </source>
</evidence>
<dbReference type="Gene3D" id="3.30.450.20">
    <property type="entry name" value="PAS domain"/>
    <property type="match status" value="2"/>
</dbReference>
<feature type="domain" description="PAS" evidence="11">
    <location>
        <begin position="182"/>
        <end position="220"/>
    </location>
</feature>
<keyword evidence="14" id="KW-1185">Reference proteome</keyword>
<dbReference type="PROSITE" id="PS50112">
    <property type="entry name" value="PAS"/>
    <property type="match status" value="1"/>
</dbReference>
<evidence type="ECO:0000256" key="7">
    <source>
        <dbReference type="ARBA" id="ARBA00022840"/>
    </source>
</evidence>
<evidence type="ECO:0000313" key="14">
    <source>
        <dbReference type="Proteomes" id="UP000295341"/>
    </source>
</evidence>
<evidence type="ECO:0000259" key="12">
    <source>
        <dbReference type="PROSITE" id="PS50113"/>
    </source>
</evidence>
<dbReference type="CDD" id="cd00082">
    <property type="entry name" value="HisKA"/>
    <property type="match status" value="1"/>
</dbReference>
<evidence type="ECO:0000256" key="9">
    <source>
        <dbReference type="SAM" id="Coils"/>
    </source>
</evidence>
<gene>
    <name evidence="13" type="ORF">DFR24_4221</name>
</gene>
<evidence type="ECO:0000256" key="6">
    <source>
        <dbReference type="ARBA" id="ARBA00022777"/>
    </source>
</evidence>
<dbReference type="InterPro" id="IPR036097">
    <property type="entry name" value="HisK_dim/P_sf"/>
</dbReference>
<dbReference type="SMART" id="SM00091">
    <property type="entry name" value="PAS"/>
    <property type="match status" value="2"/>
</dbReference>
<dbReference type="GO" id="GO:0000155">
    <property type="term" value="F:phosphorelay sensor kinase activity"/>
    <property type="evidence" value="ECO:0007669"/>
    <property type="project" value="InterPro"/>
</dbReference>
<dbReference type="NCBIfam" id="TIGR00229">
    <property type="entry name" value="sensory_box"/>
    <property type="match status" value="2"/>
</dbReference>
<dbReference type="PROSITE" id="PS50109">
    <property type="entry name" value="HIS_KIN"/>
    <property type="match status" value="1"/>
</dbReference>
<keyword evidence="4" id="KW-0808">Transferase</keyword>
<dbReference type="Pfam" id="PF02518">
    <property type="entry name" value="HATPase_c"/>
    <property type="match status" value="1"/>
</dbReference>
<dbReference type="InterPro" id="IPR001610">
    <property type="entry name" value="PAC"/>
</dbReference>
<keyword evidence="8" id="KW-0902">Two-component regulatory system</keyword>
<dbReference type="EMBL" id="SOBT01000011">
    <property type="protein sequence ID" value="TDU25776.1"/>
    <property type="molecule type" value="Genomic_DNA"/>
</dbReference>
<evidence type="ECO:0000313" key="13">
    <source>
        <dbReference type="EMBL" id="TDU25776.1"/>
    </source>
</evidence>
<reference evidence="13 14" key="1">
    <citation type="submission" date="2019-03" db="EMBL/GenBank/DDBJ databases">
        <title>Genomic Encyclopedia of Type Strains, Phase IV (KMG-IV): sequencing the most valuable type-strain genomes for metagenomic binning, comparative biology and taxonomic classification.</title>
        <authorList>
            <person name="Goeker M."/>
        </authorList>
    </citation>
    <scope>NUCLEOTIDE SEQUENCE [LARGE SCALE GENOMIC DNA]</scope>
    <source>
        <strain evidence="13 14">DSM 26377</strain>
    </source>
</reference>
<dbReference type="Proteomes" id="UP000295341">
    <property type="component" value="Unassembled WGS sequence"/>
</dbReference>
<evidence type="ECO:0000256" key="2">
    <source>
        <dbReference type="ARBA" id="ARBA00012438"/>
    </source>
</evidence>
<dbReference type="SMART" id="SM00388">
    <property type="entry name" value="HisKA"/>
    <property type="match status" value="1"/>
</dbReference>
<evidence type="ECO:0000256" key="5">
    <source>
        <dbReference type="ARBA" id="ARBA00022741"/>
    </source>
</evidence>
<keyword evidence="5" id="KW-0547">Nucleotide-binding</keyword>
<dbReference type="RefSeq" id="WP_162851353.1">
    <property type="nucleotide sequence ID" value="NZ_MWIN01000013.1"/>
</dbReference>
<dbReference type="InterPro" id="IPR013767">
    <property type="entry name" value="PAS_fold"/>
</dbReference>
<keyword evidence="9" id="KW-0175">Coiled coil</keyword>